<dbReference type="PANTHER" id="PTHR33994">
    <property type="entry name" value="OS04G0515000 PROTEIN"/>
    <property type="match status" value="1"/>
</dbReference>
<evidence type="ECO:0000256" key="1">
    <source>
        <dbReference type="SAM" id="Phobius"/>
    </source>
</evidence>
<keyword evidence="3" id="KW-1185">Reference proteome</keyword>
<protein>
    <recommendedName>
        <fullName evidence="4">Late embryogenesis abundant protein LEA-2 subgroup domain-containing protein</fullName>
    </recommendedName>
</protein>
<organism evidence="2 3">
    <name type="scientific">Eleusine coracana subsp. coracana</name>
    <dbReference type="NCBI Taxonomy" id="191504"/>
    <lineage>
        <taxon>Eukaryota</taxon>
        <taxon>Viridiplantae</taxon>
        <taxon>Streptophyta</taxon>
        <taxon>Embryophyta</taxon>
        <taxon>Tracheophyta</taxon>
        <taxon>Spermatophyta</taxon>
        <taxon>Magnoliopsida</taxon>
        <taxon>Liliopsida</taxon>
        <taxon>Poales</taxon>
        <taxon>Poaceae</taxon>
        <taxon>PACMAD clade</taxon>
        <taxon>Chloridoideae</taxon>
        <taxon>Cynodonteae</taxon>
        <taxon>Eleusininae</taxon>
        <taxon>Eleusine</taxon>
    </lineage>
</organism>
<evidence type="ECO:0000313" key="2">
    <source>
        <dbReference type="EMBL" id="GJN27041.1"/>
    </source>
</evidence>
<evidence type="ECO:0008006" key="4">
    <source>
        <dbReference type="Google" id="ProtNLM"/>
    </source>
</evidence>
<dbReference type="PANTHER" id="PTHR33994:SF28">
    <property type="entry name" value="OS04G0515200 PROTEIN"/>
    <property type="match status" value="1"/>
</dbReference>
<reference evidence="2" key="2">
    <citation type="submission" date="2021-12" db="EMBL/GenBank/DDBJ databases">
        <title>Resequencing data analysis of finger millet.</title>
        <authorList>
            <person name="Hatakeyama M."/>
            <person name="Aluri S."/>
            <person name="Balachadran M.T."/>
            <person name="Sivarajan S.R."/>
            <person name="Poveda L."/>
            <person name="Shimizu-Inatsugi R."/>
            <person name="Schlapbach R."/>
            <person name="Sreeman S.M."/>
            <person name="Shimizu K.K."/>
        </authorList>
    </citation>
    <scope>NUCLEOTIDE SEQUENCE</scope>
</reference>
<reference evidence="2" key="1">
    <citation type="journal article" date="2018" name="DNA Res.">
        <title>Multiple hybrid de novo genome assembly of finger millet, an orphan allotetraploid crop.</title>
        <authorList>
            <person name="Hatakeyama M."/>
            <person name="Aluri S."/>
            <person name="Balachadran M.T."/>
            <person name="Sivarajan S.R."/>
            <person name="Patrignani A."/>
            <person name="Gruter S."/>
            <person name="Poveda L."/>
            <person name="Shimizu-Inatsugi R."/>
            <person name="Baeten J."/>
            <person name="Francoijs K.J."/>
            <person name="Nataraja K.N."/>
            <person name="Reddy Y.A.N."/>
            <person name="Phadnis S."/>
            <person name="Ravikumar R.L."/>
            <person name="Schlapbach R."/>
            <person name="Sreeman S.M."/>
            <person name="Shimizu K.K."/>
        </authorList>
    </citation>
    <scope>NUCLEOTIDE SEQUENCE</scope>
</reference>
<dbReference type="AlphaFoldDB" id="A0AAV5EWP3"/>
<keyword evidence="1" id="KW-1133">Transmembrane helix</keyword>
<name>A0AAV5EWP3_ELECO</name>
<dbReference type="EMBL" id="BQKI01000079">
    <property type="protein sequence ID" value="GJN27041.1"/>
    <property type="molecule type" value="Genomic_DNA"/>
</dbReference>
<keyword evidence="1" id="KW-0472">Membrane</keyword>
<evidence type="ECO:0000313" key="3">
    <source>
        <dbReference type="Proteomes" id="UP001054889"/>
    </source>
</evidence>
<accession>A0AAV5EWP3</accession>
<dbReference type="Proteomes" id="UP001054889">
    <property type="component" value="Unassembled WGS sequence"/>
</dbReference>
<sequence>MEPDLEAAGSSSPTTTRRAPAPAFWRNAKVVFYSFHAAVIALTFAWLLIYRPSDTFRPTFTVDLAGHDGLNNNVTAPTATIDASFNLTLHGVSRRRLMGSFGLCQERGTVAVSYAGAVLAWGRVPRFCVPDQGQGRVKMVALGAGVELSDELRERMASERRSQAVELDVEITLDRERLLSCRCRVKLDEAPSLTPSSPCNVLVGGW</sequence>
<comment type="caution">
    <text evidence="2">The sequence shown here is derived from an EMBL/GenBank/DDBJ whole genome shotgun (WGS) entry which is preliminary data.</text>
</comment>
<proteinExistence type="predicted"/>
<keyword evidence="1" id="KW-0812">Transmembrane</keyword>
<gene>
    <name evidence="2" type="primary">gb15021</name>
    <name evidence="2" type="ORF">PR202_gb15021</name>
</gene>
<feature type="transmembrane region" description="Helical" evidence="1">
    <location>
        <begin position="30"/>
        <end position="50"/>
    </location>
</feature>